<evidence type="ECO:0000313" key="3">
    <source>
        <dbReference type="Proteomes" id="UP000019116"/>
    </source>
</evidence>
<reference evidence="2" key="2">
    <citation type="submission" date="2018-10" db="UniProtKB">
        <authorList>
            <consortium name="EnsemblPlants"/>
        </authorList>
    </citation>
    <scope>IDENTIFICATION</scope>
</reference>
<accession>A0A3B5YTA2</accession>
<dbReference type="Gramene" id="TraesRN1B0100274300.1">
    <property type="protein sequence ID" value="TraesRN1B0100274300.1"/>
    <property type="gene ID" value="TraesRN1B0100274300"/>
</dbReference>
<dbReference type="Gramene" id="TraesROB_scaffold_018298_01G000100.1">
    <property type="protein sequence ID" value="TraesROB_scaffold_018298_01G000100.1"/>
    <property type="gene ID" value="TraesROB_scaffold_018298_01G000100"/>
</dbReference>
<keyword evidence="3" id="KW-1185">Reference proteome</keyword>
<dbReference type="Gramene" id="TraesWEE_scaffold_011649_01G000300.1">
    <property type="protein sequence ID" value="TraesWEE_scaffold_011649_01G000300.1"/>
    <property type="gene ID" value="TraesWEE_scaffold_011649_01G000300"/>
</dbReference>
<feature type="signal peptide" evidence="1">
    <location>
        <begin position="1"/>
        <end position="25"/>
    </location>
</feature>
<proteinExistence type="predicted"/>
<evidence type="ECO:0000313" key="2">
    <source>
        <dbReference type="EnsemblPlants" id="TraesCS1B02G104300.1"/>
    </source>
</evidence>
<sequence>MRTTQILLLGLALMVLSSDMATIEGEVHCGPEIGTGPLPCDRANCTTWCRNNGGKNAECVPGGCRCVACWKEPPSSPLSS</sequence>
<name>A0A3B5YTA2_WHEAT</name>
<keyword evidence="1" id="KW-0732">Signal</keyword>
<organism evidence="2">
    <name type="scientific">Triticum aestivum</name>
    <name type="common">Wheat</name>
    <dbReference type="NCBI Taxonomy" id="4565"/>
    <lineage>
        <taxon>Eukaryota</taxon>
        <taxon>Viridiplantae</taxon>
        <taxon>Streptophyta</taxon>
        <taxon>Embryophyta</taxon>
        <taxon>Tracheophyta</taxon>
        <taxon>Spermatophyta</taxon>
        <taxon>Magnoliopsida</taxon>
        <taxon>Liliopsida</taxon>
        <taxon>Poales</taxon>
        <taxon>Poaceae</taxon>
        <taxon>BOP clade</taxon>
        <taxon>Pooideae</taxon>
        <taxon>Triticodae</taxon>
        <taxon>Triticeae</taxon>
        <taxon>Triticinae</taxon>
        <taxon>Triticum</taxon>
    </lineage>
</organism>
<dbReference type="Gramene" id="TraesCAD_scaffold_022563_01G000100.1">
    <property type="protein sequence ID" value="TraesCAD_scaffold_022563_01G000100.1"/>
    <property type="gene ID" value="TraesCAD_scaffold_022563_01G000100"/>
</dbReference>
<dbReference type="EnsemblPlants" id="TraesCS1B02G104300.1">
    <property type="protein sequence ID" value="TraesCS1B02G104300.1"/>
    <property type="gene ID" value="TraesCS1B02G104300"/>
</dbReference>
<dbReference type="AlphaFoldDB" id="A0A3B5YTA2"/>
<dbReference type="Proteomes" id="UP000019116">
    <property type="component" value="Chromosome 1B"/>
</dbReference>
<evidence type="ECO:0000256" key="1">
    <source>
        <dbReference type="SAM" id="SignalP"/>
    </source>
</evidence>
<dbReference type="Gramene" id="TraesCS1B03G0280100.1">
    <property type="protein sequence ID" value="TraesCS1B03G0280100.1.CDS"/>
    <property type="gene ID" value="TraesCS1B03G0280100"/>
</dbReference>
<feature type="chain" id="PRO_5043170006" description="Knottin scorpion toxin-like domain-containing protein" evidence="1">
    <location>
        <begin position="26"/>
        <end position="80"/>
    </location>
</feature>
<evidence type="ECO:0008006" key="4">
    <source>
        <dbReference type="Google" id="ProtNLM"/>
    </source>
</evidence>
<reference evidence="2" key="1">
    <citation type="submission" date="2018-08" db="EMBL/GenBank/DDBJ databases">
        <authorList>
            <person name="Rossello M."/>
        </authorList>
    </citation>
    <scope>NUCLEOTIDE SEQUENCE [LARGE SCALE GENOMIC DNA]</scope>
    <source>
        <strain evidence="2">cv. Chinese Spring</strain>
    </source>
</reference>
<dbReference type="Gramene" id="TraesCS1B02G104300.1">
    <property type="protein sequence ID" value="TraesCS1B02G104300.1"/>
    <property type="gene ID" value="TraesCS1B02G104300"/>
</dbReference>
<protein>
    <recommendedName>
        <fullName evidence="4">Knottin scorpion toxin-like domain-containing protein</fullName>
    </recommendedName>
</protein>
<dbReference type="Gramene" id="TraesCLE_scaffold_000291_01G000100.1">
    <property type="protein sequence ID" value="TraesCLE_scaffold_000291_01G000100.1"/>
    <property type="gene ID" value="TraesCLE_scaffold_000291_01G000100"/>
</dbReference>